<dbReference type="Pfam" id="PF00933">
    <property type="entry name" value="Glyco_hydro_3"/>
    <property type="match status" value="1"/>
</dbReference>
<dbReference type="PROSITE" id="PS51175">
    <property type="entry name" value="CBM6"/>
    <property type="match status" value="2"/>
</dbReference>
<evidence type="ECO:0000259" key="5">
    <source>
        <dbReference type="PROSITE" id="PS51175"/>
    </source>
</evidence>
<accession>A0A9D1PZB7</accession>
<feature type="transmembrane region" description="Helical" evidence="4">
    <location>
        <begin position="1098"/>
        <end position="1121"/>
    </location>
</feature>
<proteinExistence type="inferred from homology"/>
<dbReference type="InterPro" id="IPR017853">
    <property type="entry name" value="GH"/>
</dbReference>
<dbReference type="Pfam" id="PF01915">
    <property type="entry name" value="Glyco_hydro_3_C"/>
    <property type="match status" value="1"/>
</dbReference>
<dbReference type="PRINTS" id="PR00133">
    <property type="entry name" value="GLHYDRLASE3"/>
</dbReference>
<evidence type="ECO:0000256" key="2">
    <source>
        <dbReference type="ARBA" id="ARBA00022801"/>
    </source>
</evidence>
<dbReference type="InterPro" id="IPR002772">
    <property type="entry name" value="Glyco_hydro_3_C"/>
</dbReference>
<feature type="transmembrane region" description="Helical" evidence="4">
    <location>
        <begin position="12"/>
        <end position="31"/>
    </location>
</feature>
<feature type="compositionally biased region" description="Acidic residues" evidence="3">
    <location>
        <begin position="1144"/>
        <end position="1161"/>
    </location>
</feature>
<comment type="caution">
    <text evidence="6">The sequence shown here is derived from an EMBL/GenBank/DDBJ whole genome shotgun (WGS) entry which is preliminary data.</text>
</comment>
<feature type="domain" description="CBM6" evidence="5">
    <location>
        <begin position="1396"/>
        <end position="1536"/>
    </location>
</feature>
<dbReference type="SMART" id="SM01217">
    <property type="entry name" value="Fn3_like"/>
    <property type="match status" value="1"/>
</dbReference>
<dbReference type="InterPro" id="IPR026891">
    <property type="entry name" value="Fn3-like"/>
</dbReference>
<protein>
    <submittedName>
        <fullName evidence="6">Glycoside hydrolase family 3 C-terminal domain-containing protein</fullName>
    </submittedName>
</protein>
<dbReference type="InterPro" id="IPR036962">
    <property type="entry name" value="Glyco_hydro_3_N_sf"/>
</dbReference>
<dbReference type="InterPro" id="IPR013783">
    <property type="entry name" value="Ig-like_fold"/>
</dbReference>
<dbReference type="SUPFAM" id="SSF51445">
    <property type="entry name" value="(Trans)glycosidases"/>
    <property type="match status" value="1"/>
</dbReference>
<dbReference type="GO" id="GO:0005975">
    <property type="term" value="P:carbohydrate metabolic process"/>
    <property type="evidence" value="ECO:0007669"/>
    <property type="project" value="InterPro"/>
</dbReference>
<feature type="compositionally biased region" description="Gly residues" evidence="3">
    <location>
        <begin position="1062"/>
        <end position="1079"/>
    </location>
</feature>
<gene>
    <name evidence="6" type="ORF">H9892_03485</name>
</gene>
<feature type="transmembrane region" description="Helical" evidence="4">
    <location>
        <begin position="982"/>
        <end position="1012"/>
    </location>
</feature>
<sequence length="1555" mass="168820">MIQSKKFILKRSVWVLLSIFFTIFFVIILLGNSIANDYAPAIHGFLHTDPYKKIVREKAEGPEVDYFKSDFTQKDADGNTIYREDESGVIRPVYDDEAMRENSRDVALQAAVEGTVILSNDDALPLAENTRVSLFGVSQVNYQYLGVGSGGMTVSPPLTMEESFEKYGLELNTDLYWKYFNLFSMGAGKYTQVRCRSVNEVPWSEIESTVDSTVEQGDVAVMIASRVAGEKWDVVPTGGDDFMDPQNFLDLTIDEHTVLQNLIAMRDRGEISKVVLLLNAANPFQFEHISELDLDACVWVGMGGTMAFEQIAATLSGRGEYVVSGRLPDTYVYNNYSAPATVNFGDYTWSEYGDVPDPENNQMGLTYNAKYVVYQENIYVGYRYYETRYEDVVLGGRNADASAGSVMSTDGWDYNEEVAYPFGYGLSYTKFTRSGFEVTENDDGDYEVSVTIKNDGDHNGKDVLQVYVQKPYTGYDEEHGIEKAAVELVGFGKTKLLEPGDEDRVTVTVKAEDFKTYDADGQKTYILEKGDYYLAAGENAHDALNNILAAKGKTTANGMDYNGNADYAHKITVSADDYETYRYSTATDAEITNRFDDVDINRYEGADQSVTYLSRKNWAATYPEKAASLKCTSEQMVKDMQYGDEPKAEEGDEMPVYGKVTAASGQLTLAMLMDYDYDDPLWQNLLDQMTLDEQQYLISYGLHHIAGVESVNAPGLQARDGPGGMKTGNPVLKSTHSFPSEVTMAATFNTEVIGRLGEAFGMEVLHTYYTIIYAPGACLHRCAFGGRNWEYFSEDGFLSGKMLAVECAGIQKYGVIVETKHFVLNEQETVRHGIATFATEQSFRELYLKAFELGVTEGNMNGVMTSFNRIGCTWVGAHKGLITDVLRGEWGFDGLVETDSCLGASDNLQHIVHPYAVAEGLFAGNDLWMCGTGDENFIEELEDNPTVMLALREACHRILYSQLHSNGMNGMDETTQIVKIKVWWQLVLDGITIATGVIAGVLILFAVASFIVTSDRFKRFVAAKKSAKEAAATSVPAAGAGTRAADGLLRDGDIGYPPTGSSGNGGQNGAGSDGGGRDGGSGGGLWAKLKALSPLKKVLIIAAAVFLVAAIVLAIVLPVTLSGGSHDDPGKTDDPTEDVTPGGEDPDPDETDPDEPEPEPEGCDCVCEICGKCYDLYCEEVGHEEKCGDGREENVFEAEEAKLYNATGSLAIKYNGPDGEGYVDGFNGKMGNGIEFEVYSPAAGTASLEVWLSRRTFDFPVSNMLIQVNDKSFDTNGYVPGTGDGDKWREFVPVNLGCIELVEGDNTVRFMVTTSGDDSGLNFDKIVLRGDHMCSSICPICGLCTDPDCDIPAHAEKCQGHVHTCDSVCPICGKCYDLFCEDPVCEDKCGAGGVAEIYEAEEAELGAGKSGELKIESGGSGENAVTYVAGLNNNEGSSVTFTVESDEAKAVSLYASVSRRAREISLTSDAFEITVNGVRITTESAVPESGTGKDDWRSCVNVGLGCIRLNEGTNTIVFKVLPGSENCVNLDSITLTTVDGAASSSGSAAVADIGG</sequence>
<dbReference type="InterPro" id="IPR008979">
    <property type="entry name" value="Galactose-bd-like_sf"/>
</dbReference>
<dbReference type="PANTHER" id="PTHR42715:SF10">
    <property type="entry name" value="BETA-GLUCOSIDASE"/>
    <property type="match status" value="1"/>
</dbReference>
<dbReference type="Proteomes" id="UP000823990">
    <property type="component" value="Unassembled WGS sequence"/>
</dbReference>
<dbReference type="InterPro" id="IPR050288">
    <property type="entry name" value="Cellulose_deg_GH3"/>
</dbReference>
<dbReference type="EMBL" id="DXHS01000059">
    <property type="protein sequence ID" value="HIW02379.1"/>
    <property type="molecule type" value="Genomic_DNA"/>
</dbReference>
<organism evidence="6 7">
    <name type="scientific">Candidatus Protoclostridium stercorigallinarum</name>
    <dbReference type="NCBI Taxonomy" id="2838741"/>
    <lineage>
        <taxon>Bacteria</taxon>
        <taxon>Bacillati</taxon>
        <taxon>Bacillota</taxon>
        <taxon>Clostridia</taxon>
        <taxon>Candidatus Protoclostridium</taxon>
    </lineage>
</organism>
<dbReference type="GO" id="GO:0030246">
    <property type="term" value="F:carbohydrate binding"/>
    <property type="evidence" value="ECO:0007669"/>
    <property type="project" value="InterPro"/>
</dbReference>
<dbReference type="Pfam" id="PF14310">
    <property type="entry name" value="Fn3-like"/>
    <property type="match status" value="1"/>
</dbReference>
<dbReference type="SUPFAM" id="SSF52279">
    <property type="entry name" value="Beta-D-glucan exohydrolase, C-terminal domain"/>
    <property type="match status" value="1"/>
</dbReference>
<dbReference type="Gene3D" id="3.20.20.300">
    <property type="entry name" value="Glycoside hydrolase, family 3, N-terminal domain"/>
    <property type="match status" value="1"/>
</dbReference>
<dbReference type="GO" id="GO:0004553">
    <property type="term" value="F:hydrolase activity, hydrolyzing O-glycosyl compounds"/>
    <property type="evidence" value="ECO:0007669"/>
    <property type="project" value="InterPro"/>
</dbReference>
<evidence type="ECO:0000256" key="1">
    <source>
        <dbReference type="ARBA" id="ARBA00005336"/>
    </source>
</evidence>
<dbReference type="InterPro" id="IPR001764">
    <property type="entry name" value="Glyco_hydro_3_N"/>
</dbReference>
<reference evidence="6" key="1">
    <citation type="journal article" date="2021" name="PeerJ">
        <title>Extensive microbial diversity within the chicken gut microbiome revealed by metagenomics and culture.</title>
        <authorList>
            <person name="Gilroy R."/>
            <person name="Ravi A."/>
            <person name="Getino M."/>
            <person name="Pursley I."/>
            <person name="Horton D.L."/>
            <person name="Alikhan N.F."/>
            <person name="Baker D."/>
            <person name="Gharbi K."/>
            <person name="Hall N."/>
            <person name="Watson M."/>
            <person name="Adriaenssens E.M."/>
            <person name="Foster-Nyarko E."/>
            <person name="Jarju S."/>
            <person name="Secka A."/>
            <person name="Antonio M."/>
            <person name="Oren A."/>
            <person name="Chaudhuri R.R."/>
            <person name="La Ragione R."/>
            <person name="Hildebrand F."/>
            <person name="Pallen M.J."/>
        </authorList>
    </citation>
    <scope>NUCLEOTIDE SEQUENCE</scope>
    <source>
        <strain evidence="6">12435</strain>
    </source>
</reference>
<dbReference type="Gene3D" id="2.60.120.260">
    <property type="entry name" value="Galactose-binding domain-like"/>
    <property type="match status" value="2"/>
</dbReference>
<keyword evidence="2 6" id="KW-0378">Hydrolase</keyword>
<dbReference type="PANTHER" id="PTHR42715">
    <property type="entry name" value="BETA-GLUCOSIDASE"/>
    <property type="match status" value="1"/>
</dbReference>
<evidence type="ECO:0000256" key="4">
    <source>
        <dbReference type="SAM" id="Phobius"/>
    </source>
</evidence>
<feature type="domain" description="CBM6" evidence="5">
    <location>
        <begin position="1194"/>
        <end position="1329"/>
    </location>
</feature>
<dbReference type="InterPro" id="IPR005084">
    <property type="entry name" value="CBM6"/>
</dbReference>
<dbReference type="Gene3D" id="3.40.50.1700">
    <property type="entry name" value="Glycoside hydrolase family 3 C-terminal domain"/>
    <property type="match status" value="1"/>
</dbReference>
<evidence type="ECO:0000313" key="7">
    <source>
        <dbReference type="Proteomes" id="UP000823990"/>
    </source>
</evidence>
<keyword evidence="4" id="KW-0812">Transmembrane</keyword>
<feature type="compositionally biased region" description="Basic and acidic residues" evidence="3">
    <location>
        <begin position="1125"/>
        <end position="1134"/>
    </location>
</feature>
<reference evidence="6" key="2">
    <citation type="submission" date="2021-04" db="EMBL/GenBank/DDBJ databases">
        <authorList>
            <person name="Gilroy R."/>
        </authorList>
    </citation>
    <scope>NUCLEOTIDE SEQUENCE</scope>
    <source>
        <strain evidence="6">12435</strain>
    </source>
</reference>
<name>A0A9D1PZB7_9FIRM</name>
<dbReference type="Gene3D" id="2.60.40.10">
    <property type="entry name" value="Immunoglobulins"/>
    <property type="match status" value="1"/>
</dbReference>
<feature type="region of interest" description="Disordered" evidence="3">
    <location>
        <begin position="1122"/>
        <end position="1161"/>
    </location>
</feature>
<feature type="region of interest" description="Disordered" evidence="3">
    <location>
        <begin position="1052"/>
        <end position="1079"/>
    </location>
</feature>
<evidence type="ECO:0000313" key="6">
    <source>
        <dbReference type="EMBL" id="HIW02379.1"/>
    </source>
</evidence>
<dbReference type="InterPro" id="IPR036881">
    <property type="entry name" value="Glyco_hydro_3_C_sf"/>
</dbReference>
<keyword evidence="4" id="KW-1133">Transmembrane helix</keyword>
<keyword evidence="4" id="KW-0472">Membrane</keyword>
<dbReference type="SUPFAM" id="SSF49785">
    <property type="entry name" value="Galactose-binding domain-like"/>
    <property type="match status" value="2"/>
</dbReference>
<evidence type="ECO:0000256" key="3">
    <source>
        <dbReference type="SAM" id="MobiDB-lite"/>
    </source>
</evidence>
<comment type="similarity">
    <text evidence="1">Belongs to the glycosyl hydrolase 3 family.</text>
</comment>